<dbReference type="CDD" id="cd08025">
    <property type="entry name" value="RNR_PFL_like_DUF711"/>
    <property type="match status" value="1"/>
</dbReference>
<comment type="similarity">
    <text evidence="1">Belongs to the UPF0210 family.</text>
</comment>
<sequence>METKQILETIKMIEEEKLDIRTITMGISLLDCIDSDGAKARQKIYDKITRLAKDLVKVGDQITSEFGIPIINKRISVTPISLIAGASDDKDYVAFAKTLDEAAKAVGVNFIGGFSALVQKGYHKGDEILIKSIPQALAQTERVCSSVNVGSTQTGINMDAVKQMGQIIKEAAALTADNSSMACAKLVVFANAVEDNPFMAGAFHGIGEADCVINVGVSGPGVVKRALEKVKGQPFDVVAETIKKTAFKITRMGQLVGKEASERLGVKFGIVDLSLAPTPAIGDSVAHILEEMGLEVVGTHGTTAALAMLNDAVKKGGVMACGHVGGLSGAFIPVSEDAGMIDAVNNGALNLEKLEAMTCVCSVGLDMIAIPGDTPAETISAIIADEAAIGVINHKTTAVRIIPAVGLKVGDNIEFGGLLGHAPVMPVNKFSSCDFISRGGRIPAPIHSFKN</sequence>
<dbReference type="Proteomes" id="UP000194968">
    <property type="component" value="Unassembled WGS sequence"/>
</dbReference>
<protein>
    <recommendedName>
        <fullName evidence="1">UPF0210 protein B6D06_07950</fullName>
    </recommendedName>
</protein>
<dbReference type="RefSeq" id="WP_086320764.1">
    <property type="nucleotide sequence ID" value="NZ_NASD01000011.1"/>
</dbReference>
<dbReference type="SUPFAM" id="SSF51998">
    <property type="entry name" value="PFL-like glycyl radical enzymes"/>
    <property type="match status" value="1"/>
</dbReference>
<dbReference type="Gene3D" id="3.20.70.20">
    <property type="match status" value="1"/>
</dbReference>
<reference evidence="2 3" key="1">
    <citation type="submission" date="2017-03" db="EMBL/GenBank/DDBJ databases">
        <title>Comparative genomics of honeybee gut symbionts reveal geographically distinct and subgroup specific antibiotic resistance.</title>
        <authorList>
            <person name="Ludvigsen J."/>
            <person name="Porcellato D."/>
            <person name="Labee-Lund T.M."/>
            <person name="Amdam G.V."/>
            <person name="Rudi K."/>
        </authorList>
    </citation>
    <scope>NUCLEOTIDE SEQUENCE [LARGE SCALE GENOMIC DNA]</scope>
    <source>
        <strain evidence="2 3">A-4-12</strain>
    </source>
</reference>
<dbReference type="InterPro" id="IPR007841">
    <property type="entry name" value="UPF0210"/>
</dbReference>
<dbReference type="NCBIfam" id="NF003700">
    <property type="entry name" value="PRK05313.1"/>
    <property type="match status" value="1"/>
</dbReference>
<gene>
    <name evidence="2" type="ORF">B6D06_07950</name>
</gene>
<evidence type="ECO:0000313" key="2">
    <source>
        <dbReference type="EMBL" id="OTQ49079.1"/>
    </source>
</evidence>
<dbReference type="EMBL" id="NASK01000098">
    <property type="protein sequence ID" value="OTQ49079.1"/>
    <property type="molecule type" value="Genomic_DNA"/>
</dbReference>
<dbReference type="HAMAP" id="MF_01221">
    <property type="entry name" value="UPF0210"/>
    <property type="match status" value="1"/>
</dbReference>
<dbReference type="OrthoDB" id="9763001at2"/>
<accession>A0A242NTP1</accession>
<name>A0A242NTP1_9GAMM</name>
<comment type="caution">
    <text evidence="2">The sequence shown here is derived from an EMBL/GenBank/DDBJ whole genome shotgun (WGS) entry which is preliminary data.</text>
</comment>
<dbReference type="PANTHER" id="PTHR37560">
    <property type="entry name" value="UPF0210 PROTEIN SPR0218"/>
    <property type="match status" value="1"/>
</dbReference>
<comment type="subunit">
    <text evidence="1">Homodimer.</text>
</comment>
<organism evidence="2 3">
    <name type="scientific">Gilliamella apis</name>
    <dbReference type="NCBI Taxonomy" id="1970738"/>
    <lineage>
        <taxon>Bacteria</taxon>
        <taxon>Pseudomonadati</taxon>
        <taxon>Pseudomonadota</taxon>
        <taxon>Gammaproteobacteria</taxon>
        <taxon>Orbales</taxon>
        <taxon>Orbaceae</taxon>
        <taxon>Gilliamella</taxon>
    </lineage>
</organism>
<dbReference type="AlphaFoldDB" id="A0A242NTP1"/>
<dbReference type="Pfam" id="PF05167">
    <property type="entry name" value="DUF711"/>
    <property type="match status" value="1"/>
</dbReference>
<evidence type="ECO:0000256" key="1">
    <source>
        <dbReference type="HAMAP-Rule" id="MF_01221"/>
    </source>
</evidence>
<dbReference type="PANTHER" id="PTHR37560:SF1">
    <property type="entry name" value="UPF0210 PROTEIN MJ1665"/>
    <property type="match status" value="1"/>
</dbReference>
<evidence type="ECO:0000313" key="3">
    <source>
        <dbReference type="Proteomes" id="UP000194968"/>
    </source>
</evidence>
<proteinExistence type="inferred from homology"/>